<dbReference type="EMBL" id="JAFNJU010000008">
    <property type="protein sequence ID" value="MBO1265615.1"/>
    <property type="molecule type" value="Genomic_DNA"/>
</dbReference>
<comment type="caution">
    <text evidence="1">The sequence shown here is derived from an EMBL/GenBank/DDBJ whole genome shotgun (WGS) entry which is preliminary data.</text>
</comment>
<dbReference type="RefSeq" id="WP_207600136.1">
    <property type="nucleotide sequence ID" value="NZ_JAFNJU010000008.1"/>
</dbReference>
<evidence type="ECO:0000313" key="1">
    <source>
        <dbReference type="EMBL" id="MBO1265615.1"/>
    </source>
</evidence>
<gene>
    <name evidence="1" type="ORF">J3A84_11270</name>
</gene>
<dbReference type="Proteomes" id="UP000664218">
    <property type="component" value="Unassembled WGS sequence"/>
</dbReference>
<protein>
    <submittedName>
        <fullName evidence="1">CxxH/CxxC protein</fullName>
    </submittedName>
</protein>
<proteinExistence type="predicted"/>
<sequence length="61" mass="7368">MKIFYSCLEDYDMAIDDFILEYETFPLIEKDEKHICDYCKESSAYRLRKMEDVADHSDDMV</sequence>
<evidence type="ECO:0000313" key="2">
    <source>
        <dbReference type="Proteomes" id="UP000664218"/>
    </source>
</evidence>
<dbReference type="AlphaFoldDB" id="A0A939HC39"/>
<keyword evidence="2" id="KW-1185">Reference proteome</keyword>
<name>A0A939HC39_9CLOT</name>
<accession>A0A939HC39</accession>
<organism evidence="1 2">
    <name type="scientific">Proteiniclasticum aestuarii</name>
    <dbReference type="NCBI Taxonomy" id="2817862"/>
    <lineage>
        <taxon>Bacteria</taxon>
        <taxon>Bacillati</taxon>
        <taxon>Bacillota</taxon>
        <taxon>Clostridia</taxon>
        <taxon>Eubacteriales</taxon>
        <taxon>Clostridiaceae</taxon>
        <taxon>Proteiniclasticum</taxon>
    </lineage>
</organism>
<reference evidence="1" key="1">
    <citation type="submission" date="2021-03" db="EMBL/GenBank/DDBJ databases">
        <title>Proteiniclasticum marinus sp. nov., isolated from tidal flat sediment.</title>
        <authorList>
            <person name="Namirimu T."/>
            <person name="Yang J.-A."/>
            <person name="Yang S.-H."/>
            <person name="Kim Y.-J."/>
            <person name="Kwon K.K."/>
        </authorList>
    </citation>
    <scope>NUCLEOTIDE SEQUENCE</scope>
    <source>
        <strain evidence="1">SCR006</strain>
    </source>
</reference>